<keyword evidence="5" id="KW-1185">Reference proteome</keyword>
<dbReference type="NCBIfam" id="TIGR02978">
    <property type="entry name" value="phageshock_pspC"/>
    <property type="match status" value="1"/>
</dbReference>
<organism evidence="4 5">
    <name type="scientific">Desulforhopalus singaporensis</name>
    <dbReference type="NCBI Taxonomy" id="91360"/>
    <lineage>
        <taxon>Bacteria</taxon>
        <taxon>Pseudomonadati</taxon>
        <taxon>Thermodesulfobacteriota</taxon>
        <taxon>Desulfobulbia</taxon>
        <taxon>Desulfobulbales</taxon>
        <taxon>Desulfocapsaceae</taxon>
        <taxon>Desulforhopalus</taxon>
    </lineage>
</organism>
<evidence type="ECO:0000259" key="3">
    <source>
        <dbReference type="Pfam" id="PF04024"/>
    </source>
</evidence>
<evidence type="ECO:0000256" key="2">
    <source>
        <dbReference type="SAM" id="Phobius"/>
    </source>
</evidence>
<dbReference type="InterPro" id="IPR007168">
    <property type="entry name" value="Phageshock_PspC_N"/>
</dbReference>
<feature type="domain" description="Phage shock protein PspC N-terminal" evidence="3">
    <location>
        <begin position="8"/>
        <end position="64"/>
    </location>
</feature>
<gene>
    <name evidence="4" type="ORF">SAMN05660330_00886</name>
</gene>
<dbReference type="Proteomes" id="UP000199073">
    <property type="component" value="Unassembled WGS sequence"/>
</dbReference>
<name>A0A1H0LWS1_9BACT</name>
<dbReference type="InterPro" id="IPR014320">
    <property type="entry name" value="Phageshock_PspC"/>
</dbReference>
<dbReference type="Pfam" id="PF04024">
    <property type="entry name" value="PspC"/>
    <property type="match status" value="1"/>
</dbReference>
<dbReference type="STRING" id="91360.SAMN05660330_00886"/>
<proteinExistence type="predicted"/>
<feature type="transmembrane region" description="Helical" evidence="2">
    <location>
        <begin position="34"/>
        <end position="62"/>
    </location>
</feature>
<keyword evidence="2" id="KW-0812">Transmembrane</keyword>
<feature type="coiled-coil region" evidence="1">
    <location>
        <begin position="91"/>
        <end position="118"/>
    </location>
</feature>
<sequence length="130" mass="15455">MNRYSEQKGIYRARDGIFLGVCKGIAEYFDFKVFWIRVILVTVFIFSGFWPVIGVYLVAAFFMKPTPVQPLESEEEQVFYDQYVSSPRTAAMRLKKKFDQLERRIRRMEAEVTAKEYDWEKRFNSSHGAR</sequence>
<dbReference type="EMBL" id="FNJI01000005">
    <property type="protein sequence ID" value="SDO72607.1"/>
    <property type="molecule type" value="Genomic_DNA"/>
</dbReference>
<dbReference type="RefSeq" id="WP_092220181.1">
    <property type="nucleotide sequence ID" value="NZ_FNJI01000005.1"/>
</dbReference>
<reference evidence="4 5" key="1">
    <citation type="submission" date="2016-10" db="EMBL/GenBank/DDBJ databases">
        <authorList>
            <person name="de Groot N.N."/>
        </authorList>
    </citation>
    <scope>NUCLEOTIDE SEQUENCE [LARGE SCALE GENOMIC DNA]</scope>
    <source>
        <strain evidence="4 5">DSM 12130</strain>
    </source>
</reference>
<accession>A0A1H0LWS1</accession>
<dbReference type="OrthoDB" id="7359894at2"/>
<evidence type="ECO:0000313" key="5">
    <source>
        <dbReference type="Proteomes" id="UP000199073"/>
    </source>
</evidence>
<protein>
    <submittedName>
        <fullName evidence="4">Phage shock protein C (PspC) family protein</fullName>
    </submittedName>
</protein>
<evidence type="ECO:0000256" key="1">
    <source>
        <dbReference type="SAM" id="Coils"/>
    </source>
</evidence>
<keyword evidence="1" id="KW-0175">Coiled coil</keyword>
<evidence type="ECO:0000313" key="4">
    <source>
        <dbReference type="EMBL" id="SDO72607.1"/>
    </source>
</evidence>
<dbReference type="AlphaFoldDB" id="A0A1H0LWS1"/>
<keyword evidence="2" id="KW-1133">Transmembrane helix</keyword>
<keyword evidence="2" id="KW-0472">Membrane</keyword>